<evidence type="ECO:0000256" key="2">
    <source>
        <dbReference type="ARBA" id="ARBA00004908"/>
    </source>
</evidence>
<evidence type="ECO:0000256" key="1">
    <source>
        <dbReference type="ARBA" id="ARBA00003277"/>
    </source>
</evidence>
<evidence type="ECO:0000256" key="6">
    <source>
        <dbReference type="ARBA" id="ARBA00023002"/>
    </source>
</evidence>
<dbReference type="InterPro" id="IPR016162">
    <property type="entry name" value="Ald_DH_N"/>
</dbReference>
<dbReference type="GO" id="GO:0008218">
    <property type="term" value="P:bioluminescence"/>
    <property type="evidence" value="ECO:0007669"/>
    <property type="project" value="UniProtKB-KW"/>
</dbReference>
<evidence type="ECO:0000256" key="7">
    <source>
        <dbReference type="ARBA" id="ARBA00023223"/>
    </source>
</evidence>
<gene>
    <name evidence="9" type="ORF">FRY74_01715</name>
</gene>
<keyword evidence="5" id="KW-0521">NADP</keyword>
<dbReference type="InterPro" id="IPR008670">
    <property type="entry name" value="CoA_reduct_LuxC"/>
</dbReference>
<dbReference type="EMBL" id="VOOS01000001">
    <property type="protein sequence ID" value="TXB66923.1"/>
    <property type="molecule type" value="Genomic_DNA"/>
</dbReference>
<dbReference type="Gene3D" id="3.40.605.10">
    <property type="entry name" value="Aldehyde Dehydrogenase, Chain A, domain 1"/>
    <property type="match status" value="1"/>
</dbReference>
<organism evidence="9 10">
    <name type="scientific">Vicingus serpentipes</name>
    <dbReference type="NCBI Taxonomy" id="1926625"/>
    <lineage>
        <taxon>Bacteria</taxon>
        <taxon>Pseudomonadati</taxon>
        <taxon>Bacteroidota</taxon>
        <taxon>Flavobacteriia</taxon>
        <taxon>Flavobacteriales</taxon>
        <taxon>Vicingaceae</taxon>
        <taxon>Vicingus</taxon>
    </lineage>
</organism>
<keyword evidence="10" id="KW-1185">Reference proteome</keyword>
<dbReference type="Gene3D" id="3.40.309.10">
    <property type="entry name" value="Aldehyde Dehydrogenase, Chain A, domain 2"/>
    <property type="match status" value="1"/>
</dbReference>
<comment type="catalytic activity">
    <reaction evidence="8">
        <text>a long-chain fatty aldehyde + NADP(+) + CoA = a long-chain fatty acyl-CoA + NADPH + H(+)</text>
        <dbReference type="Rhea" id="RHEA:15437"/>
        <dbReference type="ChEBI" id="CHEBI:15378"/>
        <dbReference type="ChEBI" id="CHEBI:17176"/>
        <dbReference type="ChEBI" id="CHEBI:57287"/>
        <dbReference type="ChEBI" id="CHEBI:57783"/>
        <dbReference type="ChEBI" id="CHEBI:58349"/>
        <dbReference type="ChEBI" id="CHEBI:83139"/>
        <dbReference type="EC" id="1.2.1.50"/>
    </reaction>
</comment>
<dbReference type="Proteomes" id="UP000321721">
    <property type="component" value="Unassembled WGS sequence"/>
</dbReference>
<proteinExistence type="inferred from homology"/>
<dbReference type="InterPro" id="IPR016163">
    <property type="entry name" value="Ald_DH_C"/>
</dbReference>
<keyword evidence="6" id="KW-0560">Oxidoreductase</keyword>
<dbReference type="GO" id="GO:0050062">
    <property type="term" value="F:long-chain-fatty-acyl-CoA reductase activity"/>
    <property type="evidence" value="ECO:0007669"/>
    <property type="project" value="UniProtKB-EC"/>
</dbReference>
<name>A0A5C6RXM9_9FLAO</name>
<dbReference type="AlphaFoldDB" id="A0A5C6RXM9"/>
<dbReference type="Pfam" id="PF05893">
    <property type="entry name" value="LuxC"/>
    <property type="match status" value="1"/>
</dbReference>
<comment type="function">
    <text evidence="1">LuxC is the fatty acid reductase enzyme responsible for synthesis of the aldehyde substrate for the luminescent reaction catalyzed by luciferase.</text>
</comment>
<evidence type="ECO:0000256" key="4">
    <source>
        <dbReference type="ARBA" id="ARBA00013020"/>
    </source>
</evidence>
<dbReference type="SUPFAM" id="SSF53720">
    <property type="entry name" value="ALDH-like"/>
    <property type="match status" value="1"/>
</dbReference>
<sequence>MSLEKRINAFIELGTFLKQFKNKVINDSVQNLNEKFYDDFDYLIKRQKAFNGWFTEVFVLESIDAIAEMLTKENLQEWVSNYEINDFTPKNVGVIMAGNIPLVGFHDFLSVLISGNNVIAKTSSEDNTLLKKIAEILIEIDAELATKIKFVERLENFEAVIATGSNNTARYFESYFGKYPNIIRKNRNSVAVISHNDEKENLNKLGNDIFQYYGLGCRNVSKLYVPKGYNFNQFFEAIFEDFQDIVNNNKYANNYDYNKAVYLLGNNQLLDNNFVLLKEDESFSSPVAVLHYEYYEDIEELKNHLQSQKENIQCIVSNEAPIESLKFGEAQQPKLWDYADGVDTMAFLTNL</sequence>
<dbReference type="InterPro" id="IPR016161">
    <property type="entry name" value="Ald_DH/histidinol_DH"/>
</dbReference>
<evidence type="ECO:0000256" key="8">
    <source>
        <dbReference type="ARBA" id="ARBA00049412"/>
    </source>
</evidence>
<dbReference type="EC" id="1.2.1.50" evidence="4"/>
<comment type="similarity">
    <text evidence="3">Belongs to the LuxC family.</text>
</comment>
<evidence type="ECO:0000313" key="10">
    <source>
        <dbReference type="Proteomes" id="UP000321721"/>
    </source>
</evidence>
<dbReference type="RefSeq" id="WP_147097992.1">
    <property type="nucleotide sequence ID" value="NZ_VOOS01000001.1"/>
</dbReference>
<comment type="pathway">
    <text evidence="2">Lipid metabolism; fatty acid reduction for biolumincescence.</text>
</comment>
<dbReference type="OrthoDB" id="1522941at2"/>
<accession>A0A5C6RXM9</accession>
<comment type="caution">
    <text evidence="9">The sequence shown here is derived from an EMBL/GenBank/DDBJ whole genome shotgun (WGS) entry which is preliminary data.</text>
</comment>
<evidence type="ECO:0000256" key="5">
    <source>
        <dbReference type="ARBA" id="ARBA00022857"/>
    </source>
</evidence>
<dbReference type="UniPathway" id="UPA00569"/>
<dbReference type="GO" id="GO:0003995">
    <property type="term" value="F:acyl-CoA dehydrogenase activity"/>
    <property type="evidence" value="ECO:0007669"/>
    <property type="project" value="InterPro"/>
</dbReference>
<reference evidence="9 10" key="1">
    <citation type="submission" date="2019-08" db="EMBL/GenBank/DDBJ databases">
        <title>Genome of Vicingus serpentipes NCIMB 15042.</title>
        <authorList>
            <person name="Bowman J.P."/>
        </authorList>
    </citation>
    <scope>NUCLEOTIDE SEQUENCE [LARGE SCALE GENOMIC DNA]</scope>
    <source>
        <strain evidence="9 10">NCIMB 15042</strain>
    </source>
</reference>
<evidence type="ECO:0000313" key="9">
    <source>
        <dbReference type="EMBL" id="TXB66923.1"/>
    </source>
</evidence>
<protein>
    <recommendedName>
        <fullName evidence="4">long-chain-fatty-acyl-CoA reductase</fullName>
        <ecNumber evidence="4">1.2.1.50</ecNumber>
    </recommendedName>
</protein>
<keyword evidence="7" id="KW-0455">Luminescence</keyword>
<evidence type="ECO:0000256" key="3">
    <source>
        <dbReference type="ARBA" id="ARBA00010915"/>
    </source>
</evidence>